<organism evidence="1 2">
    <name type="scientific">Rangifer tarandus platyrhynchus</name>
    <name type="common">Svalbard reindeer</name>
    <dbReference type="NCBI Taxonomy" id="3082113"/>
    <lineage>
        <taxon>Eukaryota</taxon>
        <taxon>Metazoa</taxon>
        <taxon>Chordata</taxon>
        <taxon>Craniata</taxon>
        <taxon>Vertebrata</taxon>
        <taxon>Euteleostomi</taxon>
        <taxon>Mammalia</taxon>
        <taxon>Eutheria</taxon>
        <taxon>Laurasiatheria</taxon>
        <taxon>Artiodactyla</taxon>
        <taxon>Ruminantia</taxon>
        <taxon>Pecora</taxon>
        <taxon>Cervidae</taxon>
        <taxon>Odocoileinae</taxon>
        <taxon>Rangifer</taxon>
    </lineage>
</organism>
<evidence type="ECO:0000313" key="1">
    <source>
        <dbReference type="EMBL" id="CAI9154512.1"/>
    </source>
</evidence>
<evidence type="ECO:0000313" key="2">
    <source>
        <dbReference type="Proteomes" id="UP001176941"/>
    </source>
</evidence>
<protein>
    <submittedName>
        <fullName evidence="1">Uncharacterized protein</fullName>
    </submittedName>
</protein>
<accession>A0ABN8Y1S0</accession>
<dbReference type="EMBL" id="OX459947">
    <property type="protein sequence ID" value="CAI9154512.1"/>
    <property type="molecule type" value="Genomic_DNA"/>
</dbReference>
<name>A0ABN8Y1S0_RANTA</name>
<gene>
    <name evidence="1" type="ORF">MRATA1EN1_LOCUS3474</name>
</gene>
<dbReference type="Proteomes" id="UP001176941">
    <property type="component" value="Chromosome 11"/>
</dbReference>
<sequence>MRQESESLLYVFLQGRHIKSHKYMKDTQHHEPPVQFSCIQLFATPWTAARQASLSFTISRSLLKFMSIKSVKPSNHLIHCHPLLLLPSIFPSIRVFSNESVLRIRWTKYWSFSFSISSSNEYSGLISFRIDWFDLQRTLKSLLQHYSSKASILW</sequence>
<keyword evidence="2" id="KW-1185">Reference proteome</keyword>
<reference evidence="1" key="1">
    <citation type="submission" date="2023-04" db="EMBL/GenBank/DDBJ databases">
        <authorList>
            <consortium name="ELIXIR-Norway"/>
        </authorList>
    </citation>
    <scope>NUCLEOTIDE SEQUENCE [LARGE SCALE GENOMIC DNA]</scope>
</reference>
<proteinExistence type="predicted"/>